<feature type="domain" description="1,4-alpha-glucan branching enzyme C-terminal" evidence="5">
    <location>
        <begin position="429"/>
        <end position="528"/>
    </location>
</feature>
<dbReference type="EMBL" id="JACHFR010000001">
    <property type="protein sequence ID" value="MBB5218114.1"/>
    <property type="molecule type" value="Genomic_DNA"/>
</dbReference>
<proteinExistence type="inferred from homology"/>
<evidence type="ECO:0000256" key="1">
    <source>
        <dbReference type="ARBA" id="ARBA00006821"/>
    </source>
</evidence>
<keyword evidence="8" id="KW-1185">Reference proteome</keyword>
<evidence type="ECO:0000256" key="2">
    <source>
        <dbReference type="ARBA" id="ARBA00023277"/>
    </source>
</evidence>
<dbReference type="AlphaFoldDB" id="A0A840SBA9"/>
<evidence type="ECO:0000313" key="6">
    <source>
        <dbReference type="EMBL" id="MBB5218114.1"/>
    </source>
</evidence>
<dbReference type="InterPro" id="IPR027291">
    <property type="entry name" value="Glyco_hydro_38_N_sf"/>
</dbReference>
<dbReference type="GO" id="GO:0030979">
    <property type="term" value="P:alpha-glucan biosynthetic process"/>
    <property type="evidence" value="ECO:0007669"/>
    <property type="project" value="InterPro"/>
</dbReference>
<accession>A0A840SBA9</accession>
<evidence type="ECO:0000256" key="3">
    <source>
        <dbReference type="RuleBase" id="RU361196"/>
    </source>
</evidence>
<dbReference type="Proteomes" id="UP000593591">
    <property type="component" value="Chromosome"/>
</dbReference>
<evidence type="ECO:0000259" key="4">
    <source>
        <dbReference type="Pfam" id="PF03065"/>
    </source>
</evidence>
<dbReference type="Gene3D" id="1.20.1430.10">
    <property type="entry name" value="Families 57/38 glycoside transferase, middle domain"/>
    <property type="match status" value="1"/>
</dbReference>
<evidence type="ECO:0000313" key="9">
    <source>
        <dbReference type="Proteomes" id="UP000593591"/>
    </source>
</evidence>
<keyword evidence="6" id="KW-0808">Transferase</keyword>
<keyword evidence="2 3" id="KW-0119">Carbohydrate metabolism</keyword>
<feature type="domain" description="Glycoside hydrolase family 57 N-terminal" evidence="4">
    <location>
        <begin position="7"/>
        <end position="394"/>
    </location>
</feature>
<dbReference type="GO" id="GO:0003844">
    <property type="term" value="F:1,4-alpha-glucan branching enzyme activity"/>
    <property type="evidence" value="ECO:0007669"/>
    <property type="project" value="UniProtKB-EC"/>
</dbReference>
<evidence type="ECO:0000313" key="8">
    <source>
        <dbReference type="Proteomes" id="UP000578697"/>
    </source>
</evidence>
<evidence type="ECO:0000313" key="7">
    <source>
        <dbReference type="EMBL" id="QOS40175.1"/>
    </source>
</evidence>
<dbReference type="PANTHER" id="PTHR41695">
    <property type="entry name" value="1,4-ALPHA-GLUCAN BRANCHING ENZYME RV3031-RELATED"/>
    <property type="match status" value="1"/>
</dbReference>
<gene>
    <name evidence="7" type="ORF">DYE49_06800</name>
    <name evidence="6" type="ORF">HNP77_000458</name>
</gene>
<dbReference type="Gene3D" id="3.20.110.10">
    <property type="entry name" value="Glycoside hydrolase 38, N terminal domain"/>
    <property type="match status" value="1"/>
</dbReference>
<dbReference type="GO" id="GO:0005576">
    <property type="term" value="C:extracellular region"/>
    <property type="evidence" value="ECO:0007669"/>
    <property type="project" value="TreeGrafter"/>
</dbReference>
<dbReference type="InterPro" id="IPR015293">
    <property type="entry name" value="BE_C"/>
</dbReference>
<dbReference type="InterPro" id="IPR011330">
    <property type="entry name" value="Glyco_hydro/deAcase_b/a-brl"/>
</dbReference>
<dbReference type="InterPro" id="IPR040042">
    <property type="entry name" value="Branching_enz_MT3115-like"/>
</dbReference>
<comment type="similarity">
    <text evidence="1 3">Belongs to the glycosyl hydrolase 57 family.</text>
</comment>
<dbReference type="Pfam" id="PF09210">
    <property type="entry name" value="BE_C"/>
    <property type="match status" value="1"/>
</dbReference>
<dbReference type="SUPFAM" id="SSF88713">
    <property type="entry name" value="Glycoside hydrolase/deacetylase"/>
    <property type="match status" value="1"/>
</dbReference>
<dbReference type="InterPro" id="IPR037090">
    <property type="entry name" value="57_glycoside_trans_central"/>
</dbReference>
<organism evidence="6 8">
    <name type="scientific">Treponema rectale</name>
    <dbReference type="NCBI Taxonomy" id="744512"/>
    <lineage>
        <taxon>Bacteria</taxon>
        <taxon>Pseudomonadati</taxon>
        <taxon>Spirochaetota</taxon>
        <taxon>Spirochaetia</taxon>
        <taxon>Spirochaetales</taxon>
        <taxon>Treponemataceae</taxon>
        <taxon>Treponema</taxon>
    </lineage>
</organism>
<dbReference type="Pfam" id="PF03065">
    <property type="entry name" value="Glyco_hydro_57"/>
    <property type="match status" value="1"/>
</dbReference>
<keyword evidence="6" id="KW-0328">Glycosyltransferase</keyword>
<dbReference type="KEGG" id="trc:DYE49_06800"/>
<dbReference type="InterPro" id="IPR004300">
    <property type="entry name" value="Glyco_hydro_57_N"/>
</dbReference>
<dbReference type="SUPFAM" id="SSF88688">
    <property type="entry name" value="Families 57/38 glycoside transferase middle domain"/>
    <property type="match status" value="1"/>
</dbReference>
<dbReference type="Proteomes" id="UP000578697">
    <property type="component" value="Unassembled WGS sequence"/>
</dbReference>
<dbReference type="EMBL" id="CP031517">
    <property type="protein sequence ID" value="QOS40175.1"/>
    <property type="molecule type" value="Genomic_DNA"/>
</dbReference>
<dbReference type="EC" id="2.4.1.18" evidence="6"/>
<name>A0A840SBA9_9SPIR</name>
<dbReference type="InterPro" id="IPR028995">
    <property type="entry name" value="Glyco_hydro_57/38_cen_sf"/>
</dbReference>
<reference evidence="6 8" key="2">
    <citation type="submission" date="2020-08" db="EMBL/GenBank/DDBJ databases">
        <title>Genomic Encyclopedia of Type Strains, Phase IV (KMG-IV): sequencing the most valuable type-strain genomes for metagenomic binning, comparative biology and taxonomic classification.</title>
        <authorList>
            <person name="Goeker M."/>
        </authorList>
    </citation>
    <scope>NUCLEOTIDE SEQUENCE [LARGE SCALE GENOMIC DNA]</scope>
    <source>
        <strain evidence="6 8">DSM 103679</strain>
    </source>
</reference>
<dbReference type="PANTHER" id="PTHR41695:SF1">
    <property type="entry name" value="1,4-ALPHA-GLUCAN BRANCHING ENZYME TK1436"/>
    <property type="match status" value="1"/>
</dbReference>
<evidence type="ECO:0000259" key="5">
    <source>
        <dbReference type="Pfam" id="PF09210"/>
    </source>
</evidence>
<protein>
    <submittedName>
        <fullName evidence="6">1,4-alpha-glucan branching enzyme</fullName>
        <ecNumber evidence="6">2.4.1.18</ecNumber>
    </submittedName>
    <submittedName>
        <fullName evidence="7">DUF1957 domain-containing protein</fullName>
    </submittedName>
</protein>
<sequence>MCKKNLVLIINAHQGYIRNINEKIDFSAENEILFSAMTDTYIPLLDLFNNLADDGINYKIGLVLSSTLCSLISDSKIIQQYENYLENCISLGENELKRLNGKPEAKNAEYCLKRLKKIKESFIVKYHRNLIEQFKSLAQKEYLELIPTAATYAYLPHYQDLTEAINAQVETGLYSQKYFFGEAGEGFYIPYMGWTKGLEKILKPYGVNYTIVDPRSLLFSNPKIETGIFCPVRTGNSLAIFAAEPDSEKCFTGDDGFVSNPVYLSVHKDIGFELKDEDLTVLERKNNVRFLTGYRYWCNVEDEDEYEDAPLYDNEAAQKQIKEDAEKFVQAKTEKLNTAKEYLPEDDAVLVCPLSAELFGQKWFEGIDFLEQVIRIISKENEIELNTCKNLISNQYTLPKAELYPCSGDDSGYGEDLLDITNSWMMRYVKKASERMIDLTERLPSETSLKGRMLNLAAKEILLAQSGEWPAMLHSNQLPEYIKERFKSAILSFTTIYDSLASNSVSTQWLTEKEKEDCLYPWMNYRIFSRKK</sequence>
<dbReference type="RefSeq" id="WP_184651546.1">
    <property type="nucleotide sequence ID" value="NZ_JACHFR010000001.1"/>
</dbReference>
<reference evidence="7 9" key="1">
    <citation type="submission" date="2018-08" db="EMBL/GenBank/DDBJ databases">
        <title>The first complete genome of Treponema rectale (CHPAT), a commensal spirochete of the bovine rectum.</title>
        <authorList>
            <person name="Staton G.J."/>
            <person name="Clegg S.R."/>
            <person name="Carter S.D."/>
            <person name="Radford A.D."/>
            <person name="Darby A."/>
            <person name="Hall N."/>
            <person name="Birtles R.J."/>
            <person name="Evans N.J."/>
        </authorList>
    </citation>
    <scope>NUCLEOTIDE SEQUENCE [LARGE SCALE GENOMIC DNA]</scope>
    <source>
        <strain evidence="7 9">CHPA</strain>
    </source>
</reference>